<organism evidence="2 3">
    <name type="scientific">Microscilla marina ATCC 23134</name>
    <dbReference type="NCBI Taxonomy" id="313606"/>
    <lineage>
        <taxon>Bacteria</taxon>
        <taxon>Pseudomonadati</taxon>
        <taxon>Bacteroidota</taxon>
        <taxon>Cytophagia</taxon>
        <taxon>Cytophagales</taxon>
        <taxon>Microscillaceae</taxon>
        <taxon>Microscilla</taxon>
    </lineage>
</organism>
<dbReference type="EMBL" id="AAWS01000001">
    <property type="protein sequence ID" value="EAY31876.1"/>
    <property type="molecule type" value="Genomic_DNA"/>
</dbReference>
<name>A1ZC74_MICM2</name>
<accession>A1ZC74</accession>
<reference evidence="2 3" key="1">
    <citation type="submission" date="2007-01" db="EMBL/GenBank/DDBJ databases">
        <authorList>
            <person name="Haygood M."/>
            <person name="Podell S."/>
            <person name="Anderson C."/>
            <person name="Hopkinson B."/>
            <person name="Roe K."/>
            <person name="Barbeau K."/>
            <person name="Gaasterland T."/>
            <person name="Ferriera S."/>
            <person name="Johnson J."/>
            <person name="Kravitz S."/>
            <person name="Beeson K."/>
            <person name="Sutton G."/>
            <person name="Rogers Y.-H."/>
            <person name="Friedman R."/>
            <person name="Frazier M."/>
            <person name="Venter J.C."/>
        </authorList>
    </citation>
    <scope>NUCLEOTIDE SEQUENCE [LARGE SCALE GENOMIC DNA]</scope>
    <source>
        <strain evidence="2 3">ATCC 23134</strain>
    </source>
</reference>
<feature type="region of interest" description="Disordered" evidence="1">
    <location>
        <begin position="1"/>
        <end position="24"/>
    </location>
</feature>
<dbReference type="AlphaFoldDB" id="A1ZC74"/>
<dbReference type="Proteomes" id="UP000004095">
    <property type="component" value="Unassembled WGS sequence"/>
</dbReference>
<gene>
    <name evidence="2" type="ORF">M23134_01905</name>
</gene>
<evidence type="ECO:0000256" key="1">
    <source>
        <dbReference type="SAM" id="MobiDB-lite"/>
    </source>
</evidence>
<evidence type="ECO:0000313" key="2">
    <source>
        <dbReference type="EMBL" id="EAY31876.1"/>
    </source>
</evidence>
<sequence>MFACGGKSVKNEQQNVVKDSVKKDTLPVKTPDTTQKETVANSLVEVVGMAQVAKMIVNEWKVKAVLAPGKQINAMDDQQKARMEKSSIVFKADGSQSMNVQLKKETISEEGRWKLAEEGKQVIMVSPSGKERIFKIEEITHDKLKLRAVIDMSGIVLEAKDATPSGPVKKGGGN</sequence>
<protein>
    <submittedName>
        <fullName evidence="2">Uncharacterized protein</fullName>
    </submittedName>
</protein>
<proteinExistence type="predicted"/>
<comment type="caution">
    <text evidence="2">The sequence shown here is derived from an EMBL/GenBank/DDBJ whole genome shotgun (WGS) entry which is preliminary data.</text>
</comment>
<keyword evidence="3" id="KW-1185">Reference proteome</keyword>
<evidence type="ECO:0000313" key="3">
    <source>
        <dbReference type="Proteomes" id="UP000004095"/>
    </source>
</evidence>